<feature type="coiled-coil region" evidence="1">
    <location>
        <begin position="644"/>
        <end position="699"/>
    </location>
</feature>
<dbReference type="EMBL" id="MT774393">
    <property type="protein sequence ID" value="QOR59787.1"/>
    <property type="molecule type" value="Genomic_DNA"/>
</dbReference>
<reference evidence="2 3" key="1">
    <citation type="submission" date="2020-07" db="EMBL/GenBank/DDBJ databases">
        <title>Taxonomic proposal: Crassvirales, a new order of highly abundant and diverse bacterial viruses.</title>
        <authorList>
            <person name="Shkoporov A.N."/>
            <person name="Stockdale S.R."/>
            <person name="Guerin E."/>
            <person name="Ross R.P."/>
            <person name="Hill C."/>
        </authorList>
    </citation>
    <scope>NUCLEOTIDE SEQUENCE [LARGE SCALE GENOMIC DNA]</scope>
</reference>
<evidence type="ECO:0000313" key="3">
    <source>
        <dbReference type="Proteomes" id="UP000594097"/>
    </source>
</evidence>
<sequence length="2509" mass="286190">MGNKIGTPVSLNPVTVEDKPSTVIGTPVKISNPTGGQSFMQGFMSASPRNFDISSYQKMMNNVDTNLPLNILNEERARYQSTGHLIGNSLIQLGGTIIGDIISGVGALFNFNKVGIEFIKDIVDTNYQPDWTTIMNKGVSGAIQDFGKSISEGSREIAPIYLTERAQRGGLAGGMGDKTWWAANFPTIGSAAASMIPIMGQMRALNYIGKSLSKVGNVSKIGRGINTLGRTITNNKVQATIGTLYGAHLDIMQEIVYDYDNQFQYAKNLGYSDEEAREFASIYASTAYKDAWAYGILFNAIELNSILKGTNRFSKTISEVDKTINKHIPDISRQGTKFTGISEEVVDLSKKTIFRATLGKSYDFFKTSISEGLEEMRTDIALKEGELEAKKYLDIYDPLNDMTFAKRLYSQVSDARNWDSFLWGMAGGAVMYAGKGILNKIRMPDSYKDYNKKLYEGIMNSLQDTINTIATFDGDLSIRTSLEEDPAITILAPLFNTLGAANAIVYGERLLDELGTMTSEELTAVYGSDKTELINTLREEFKIAKDIYVRNAGITYNSKADDYIQNEMAGLEYLHNYYTRKFNEIETEIQRIKTLNDDLDIKRDNELKELDGRLYKLNSDKESLLNSIKFNEANSNAIDKFVNSKETSEKLNDLKREKESLEKEIKSIKQTIKSNNTRNDNIRRNLDRLNSLLLNSETDTEKEQYKTELKHNKNKLRDNSKNIDNLYIKEQALSGIETSIAYLNGEIESQLKRKEFNTKAIERAKSTIDMIDAQIDKYKESRGDIIKRYEEIRKDYDSIPRVKNITLEDLTKLRDNIFKQLSNYGNIQDHKEEFANNLKTAVESIIDIETKELERKEYKIEEDKKNTESEIKEEDEFNNRPTSIKTVLNEGEYITLTIDDLNRIRSFIIKGKKYDLNKIYNIRGKDVEIINIKDDNGIIKVTTPEGDILAVIFNMLSSRDNSGYSKTIYNAIDRFTKSNFENDFYDTLVDLDKALNNDKFKKAFTFKVSNIDIISIRGRAIEGIINNLTKYANGRINENNQKLYDRVYNELNSIYAQSVYDGEILLIKDYLYDIFYINLPAKSAEINNQFNSEYLDKFIDNLAKYIERYISIDFTNDKFKFKYNTNINEFINTLEIYFDEFESLLANKFYTQYTLQDFSDLNNELANKFNSFKEQLLKDYNKQQEVRKTELDKIRAELDTEESANKDFLNAIIDFISFSKSTDSNIEDRENISKNDYRYYVTSDRLNAYITLANVISKWKVSNSFNPNRKLSYTDILSIIYNTPEGIEKIDDIYKSLWRALKAASDIDSIESLKDEIKENVPKENYKEFFNILDTIVNNIVPPIRSIESKYLDKFDNITSAYIKDFKKTHFPERIEYGTHEGVPLSNNIIFDSLKSAMDSKSNKIEHLIKIEDKTYSPTELINIYKNITNGTPIAAKYDIESNIVTLTVTINGNTVPIGSIGLSDHLKIGNLKAYKELKNSDGTLIYDSFLSTSDGLKSTLISLLQTVSKSPTAYDLIREYFKTYLNAKTNNTTTDSLTIDTLKDIISKLDKIGTHKNAGGHSNIVNALIQLSNYNTEREDTDEINYEDLFTVIQPMFYGRLNIIDSLNNNYYDLKNSYEIFNSRVGERFNQLETLRKAIINNPDAPLIITYIGKPRINYSNDRRIKNNINDSIQKDIEVNGKPTVDIIARQLTNNRYIVSSLTRNEIVSDDAAKRTIYDPNRGFDFYVRIKSNGTDTGFSYVPIKLTTVNSDTAYSRVSKEFIEDAIRQIITDRFLTNLSTRQSKDNVIVSDLVKKEYNKKYLNLIDDISEAIIVNNGEKSKFPWFDTSTLYDNKKEGFVSKDIKFIINKDDEHSYAVSLRINYEHDIDVDSPSIIKNIKLTVYDSRENRIKGTPKDIFTQTELSKYGFAKRDSKINKSDVITYSKSDKSKTITFDVNNDNIENFIKSGLIDMLVGNMVRNVKTVLTNGSYTYTSKATGASFGKSYNEIDKNNIIKGDNNSKVFKGTYTSPILEWGKEKGIYSGKTTFDSIQDFYLDTKALVTNIIPIRDNVTNEVVTDYNLFNDLPRIYVKIDNPNAEIEQTKPIETIKEEELSKSVNIIENIASANVYSEDNFIDKLNNEYGLTKDTFINIGFIKRNTTDEVFNIIKDFIVETVDSGKPFPLIIVHNAEDYIRILRSQGYIDASDDELTKNYNMMGASYSGYTSTPFILVNPKIFNTTKRNIGSGIFHEIIHHRVEKDTENDVITDDVKEALNDIVKDLVERKEEVLRYDIEDSIKNSISKSLKVACYNSDGTINEDVAYHELLAYTLSNPNLAGYLNNIYYKEETNRPSESIWKRIIDNLLKLFGIKVNNNSVLQQIQNAFDEGFMFIVNSVEVENNENATSKQTSERPPALVANKQASIDDIDVTTLSDEEFMNNGDELFLRIDFAISDETTNEISDETTNEAIEPKDDTSILATRAGGRSAVLPTNSINSFDNRNKLLSLNIDTNIIDSFKDSFTDSSNLKIC</sequence>
<evidence type="ECO:0000256" key="1">
    <source>
        <dbReference type="SAM" id="Coils"/>
    </source>
</evidence>
<accession>A0A7M1RZD1</accession>
<protein>
    <submittedName>
        <fullName evidence="2">Uncharacterized protein</fullName>
    </submittedName>
</protein>
<dbReference type="KEGG" id="vg:65130399"/>
<keyword evidence="1" id="KW-0175">Coiled coil</keyword>
<dbReference type="GeneID" id="65130399"/>
<name>A0A7M1RZD1_9CAUD</name>
<proteinExistence type="predicted"/>
<keyword evidence="3" id="KW-1185">Reference proteome</keyword>
<dbReference type="Proteomes" id="UP000594097">
    <property type="component" value="Segment"/>
</dbReference>
<organism evidence="2 3">
    <name type="scientific">uncultured phage cr127_1</name>
    <dbReference type="NCBI Taxonomy" id="2772077"/>
    <lineage>
        <taxon>Viruses</taxon>
        <taxon>Duplodnaviria</taxon>
        <taxon>Heunggongvirae</taxon>
        <taxon>Uroviricota</taxon>
        <taxon>Caudoviricetes</taxon>
        <taxon>Crassvirales</taxon>
        <taxon>Crevaviridae</taxon>
        <taxon>Doltivirinae</taxon>
        <taxon>Kahucivirus</taxon>
        <taxon>Kahucivirus intestinalis</taxon>
    </lineage>
</organism>
<dbReference type="RefSeq" id="YP_010111945.1">
    <property type="nucleotide sequence ID" value="NC_055886.1"/>
</dbReference>
<evidence type="ECO:0000313" key="2">
    <source>
        <dbReference type="EMBL" id="QOR59787.1"/>
    </source>
</evidence>